<protein>
    <submittedName>
        <fullName evidence="2">Uncharacterized protein</fullName>
    </submittedName>
</protein>
<dbReference type="SUPFAM" id="SSF48452">
    <property type="entry name" value="TPR-like"/>
    <property type="match status" value="1"/>
</dbReference>
<comment type="caution">
    <text evidence="2">The sequence shown here is derived from an EMBL/GenBank/DDBJ whole genome shotgun (WGS) entry which is preliminary data.</text>
</comment>
<dbReference type="Gene3D" id="1.25.40.10">
    <property type="entry name" value="Tetratricopeptide repeat domain"/>
    <property type="match status" value="1"/>
</dbReference>
<dbReference type="PROSITE" id="PS50088">
    <property type="entry name" value="ANK_REPEAT"/>
    <property type="match status" value="2"/>
</dbReference>
<proteinExistence type="predicted"/>
<dbReference type="InterPro" id="IPR051616">
    <property type="entry name" value="Cul2-RING_E3_ligase_SR"/>
</dbReference>
<organism evidence="2">
    <name type="scientific">Salvia splendens</name>
    <name type="common">Scarlet sage</name>
    <dbReference type="NCBI Taxonomy" id="180675"/>
    <lineage>
        <taxon>Eukaryota</taxon>
        <taxon>Viridiplantae</taxon>
        <taxon>Streptophyta</taxon>
        <taxon>Embryophyta</taxon>
        <taxon>Tracheophyta</taxon>
        <taxon>Spermatophyta</taxon>
        <taxon>Magnoliopsida</taxon>
        <taxon>eudicotyledons</taxon>
        <taxon>Gunneridae</taxon>
        <taxon>Pentapetalae</taxon>
        <taxon>asterids</taxon>
        <taxon>lamiids</taxon>
        <taxon>Lamiales</taxon>
        <taxon>Lamiaceae</taxon>
        <taxon>Nepetoideae</taxon>
        <taxon>Mentheae</taxon>
        <taxon>Salviinae</taxon>
        <taxon>Salvia</taxon>
        <taxon>Salvia subgen. Calosphace</taxon>
        <taxon>core Calosphace</taxon>
    </lineage>
</organism>
<dbReference type="PANTHER" id="PTHR46224">
    <property type="entry name" value="ANKYRIN REPEAT FAMILY PROTEIN"/>
    <property type="match status" value="1"/>
</dbReference>
<feature type="repeat" description="ANK" evidence="1">
    <location>
        <begin position="95"/>
        <end position="127"/>
    </location>
</feature>
<keyword evidence="3" id="KW-1185">Reference proteome</keyword>
<dbReference type="AlphaFoldDB" id="A0A8X8YY01"/>
<keyword evidence="1" id="KW-0040">ANK repeat</keyword>
<dbReference type="Proteomes" id="UP000298416">
    <property type="component" value="Unassembled WGS sequence"/>
</dbReference>
<name>A0A8X8YY01_SALSN</name>
<dbReference type="InterPro" id="IPR036770">
    <property type="entry name" value="Ankyrin_rpt-contain_sf"/>
</dbReference>
<dbReference type="SMART" id="SM00248">
    <property type="entry name" value="ANK"/>
    <property type="match status" value="5"/>
</dbReference>
<dbReference type="SUPFAM" id="SSF48403">
    <property type="entry name" value="Ankyrin repeat"/>
    <property type="match status" value="1"/>
</dbReference>
<gene>
    <name evidence="2" type="ORF">SASPL_103197</name>
</gene>
<sequence>MLDSLVNISAMDSTCETGMLIDSLCAGALIIEAGASGDLKKLKEIRRKVNDEFEFRRICEGYMDTPLLEAAKEGHVKIVEYLIRQGAGVSEANLKGTTALHYAILNGNKELMELVVAKGIRVDADSRDGTSLQIASSRGDVWAVKFLLSRDAKPDLCFLVPEPPLVCAVTARSFECLELLLKAKADPNKYFSGFGPLSYAAREADTRFLKALLEADADPDEPKIGHVKVIEDAALSKNLKALEILLPVTTVLKHYPEWTVDGIMEYCHSKQAQAERDDDKDACLVALSKGAGICISIKKYSNAITHFKTAHRLDPYNPKWLSNQSLCHAREDRCTLTLHSANECVRLSPRFPSPYPGDARAAAKIIYRFFIAGIAFMLEPGDKHKDDKFRLAFYDYFALMYLMSTPEEIARFTTVASKS</sequence>
<dbReference type="InterPro" id="IPR002110">
    <property type="entry name" value="Ankyrin_rpt"/>
</dbReference>
<dbReference type="PROSITE" id="PS50297">
    <property type="entry name" value="ANK_REP_REGION"/>
    <property type="match status" value="2"/>
</dbReference>
<evidence type="ECO:0000313" key="2">
    <source>
        <dbReference type="EMBL" id="KAG6438260.1"/>
    </source>
</evidence>
<dbReference type="InterPro" id="IPR011990">
    <property type="entry name" value="TPR-like_helical_dom_sf"/>
</dbReference>
<evidence type="ECO:0000313" key="3">
    <source>
        <dbReference type="Proteomes" id="UP000298416"/>
    </source>
</evidence>
<reference evidence="2" key="1">
    <citation type="submission" date="2018-01" db="EMBL/GenBank/DDBJ databases">
        <authorList>
            <person name="Mao J.F."/>
        </authorList>
    </citation>
    <scope>NUCLEOTIDE SEQUENCE</scope>
    <source>
        <strain evidence="2">Huo1</strain>
        <tissue evidence="2">Leaf</tissue>
    </source>
</reference>
<reference evidence="2" key="2">
    <citation type="submission" date="2020-08" db="EMBL/GenBank/DDBJ databases">
        <title>Plant Genome Project.</title>
        <authorList>
            <person name="Zhang R.-G."/>
        </authorList>
    </citation>
    <scope>NUCLEOTIDE SEQUENCE</scope>
    <source>
        <strain evidence="2">Huo1</strain>
        <tissue evidence="2">Leaf</tissue>
    </source>
</reference>
<dbReference type="EMBL" id="PNBA02000001">
    <property type="protein sequence ID" value="KAG6438260.1"/>
    <property type="molecule type" value="Genomic_DNA"/>
</dbReference>
<dbReference type="PANTHER" id="PTHR46224:SF6">
    <property type="entry name" value="ANKYRIN REPEAT FAMILY PROTEIN"/>
    <property type="match status" value="1"/>
</dbReference>
<evidence type="ECO:0000256" key="1">
    <source>
        <dbReference type="PROSITE-ProRule" id="PRU00023"/>
    </source>
</evidence>
<dbReference type="Pfam" id="PF12796">
    <property type="entry name" value="Ank_2"/>
    <property type="match status" value="1"/>
</dbReference>
<feature type="repeat" description="ANK" evidence="1">
    <location>
        <begin position="62"/>
        <end position="94"/>
    </location>
</feature>
<accession>A0A8X8YY01</accession>
<dbReference type="Gene3D" id="1.25.40.20">
    <property type="entry name" value="Ankyrin repeat-containing domain"/>
    <property type="match status" value="1"/>
</dbReference>